<dbReference type="Proteomes" id="UP000013015">
    <property type="component" value="Unassembled WGS sequence"/>
</dbReference>
<keyword evidence="2" id="KW-1185">Reference proteome</keyword>
<protein>
    <submittedName>
        <fullName evidence="1">Uncharacterized protein</fullName>
    </submittedName>
</protein>
<dbReference type="AlphaFoldDB" id="N6W7Q4"/>
<proteinExistence type="predicted"/>
<comment type="caution">
    <text evidence="1">The sequence shown here is derived from an EMBL/GenBank/DDBJ whole genome shotgun (WGS) entry which is preliminary data.</text>
</comment>
<dbReference type="OrthoDB" id="3264552at2"/>
<accession>N6W7Q4</accession>
<dbReference type="PATRIC" id="fig|888050.3.peg.605"/>
<organism evidence="1 2">
    <name type="scientific">Schaalia cardiffensis F0333</name>
    <dbReference type="NCBI Taxonomy" id="888050"/>
    <lineage>
        <taxon>Bacteria</taxon>
        <taxon>Bacillati</taxon>
        <taxon>Actinomycetota</taxon>
        <taxon>Actinomycetes</taxon>
        <taxon>Actinomycetales</taxon>
        <taxon>Actinomycetaceae</taxon>
        <taxon>Schaalia</taxon>
    </lineage>
</organism>
<dbReference type="EMBL" id="AQHZ01000010">
    <property type="protein sequence ID" value="ENO18585.1"/>
    <property type="molecule type" value="Genomic_DNA"/>
</dbReference>
<evidence type="ECO:0000313" key="1">
    <source>
        <dbReference type="EMBL" id="ENO18585.1"/>
    </source>
</evidence>
<dbReference type="STRING" id="888050.HMPREF9004_0634"/>
<evidence type="ECO:0000313" key="2">
    <source>
        <dbReference type="Proteomes" id="UP000013015"/>
    </source>
</evidence>
<gene>
    <name evidence="1" type="ORF">HMPREF9004_0634</name>
</gene>
<reference evidence="1 2" key="1">
    <citation type="submission" date="2013-03" db="EMBL/GenBank/DDBJ databases">
        <title>Reference genome for the Human Microbiome Project.</title>
        <authorList>
            <person name="Aqrawi P."/>
            <person name="Ayvaz T."/>
            <person name="Bess C."/>
            <person name="Blankenburg K."/>
            <person name="Coyle M."/>
            <person name="Deng J."/>
            <person name="Forbes L."/>
            <person name="Fowler G."/>
            <person name="Francisco L."/>
            <person name="Fu Q."/>
            <person name="Gibbs R."/>
            <person name="Gross S."/>
            <person name="Gubbala S."/>
            <person name="Hale W."/>
            <person name="Hemphill L."/>
            <person name="Highlander S."/>
            <person name="Hirani K."/>
            <person name="Jackson L."/>
            <person name="Jakkamsetti A."/>
            <person name="Javaid M."/>
            <person name="Jayaseelan J.C."/>
            <person name="Jiang H."/>
            <person name="Joshi V."/>
            <person name="Korchina V."/>
            <person name="Kovar C."/>
            <person name="Lara F."/>
            <person name="Lee S."/>
            <person name="Liu Y."/>
            <person name="Mata R."/>
            <person name="Mathew T."/>
            <person name="Munidasa M."/>
            <person name="Muzny D."/>
            <person name="Nazareth L."/>
            <person name="Ngo R."/>
            <person name="Nguyen L."/>
            <person name="Nguyen N."/>
            <person name="Okwuonu G."/>
            <person name="Ongeri F."/>
            <person name="Palculict T."/>
            <person name="Patil S."/>
            <person name="Petrosino J."/>
            <person name="Pham C."/>
            <person name="Pham P."/>
            <person name="Pu L.-L."/>
            <person name="Qin X."/>
            <person name="Qu J."/>
            <person name="Reid J."/>
            <person name="Ross M."/>
            <person name="Ruth R."/>
            <person name="Saada N."/>
            <person name="San Lucas F."/>
            <person name="Santibanez J."/>
            <person name="Shang Y."/>
            <person name="Simmons D."/>
            <person name="Song X.-Z."/>
            <person name="Tang L.-Y."/>
            <person name="Thornton R."/>
            <person name="Warren J."/>
            <person name="Weissenberger G."/>
            <person name="Wilczek-Boney K."/>
            <person name="Worley K."/>
            <person name="Youmans B."/>
            <person name="Zhang J."/>
            <person name="Zhang L."/>
            <person name="Zhao Z."/>
            <person name="Zhou C."/>
            <person name="Zhu D."/>
            <person name="Zhu Y."/>
        </authorList>
    </citation>
    <scope>NUCLEOTIDE SEQUENCE [LARGE SCALE GENOMIC DNA]</scope>
    <source>
        <strain evidence="1 2">F0333</strain>
    </source>
</reference>
<dbReference type="HOGENOM" id="CLU_055245_0_0_11"/>
<dbReference type="RefSeq" id="WP_005962363.1">
    <property type="nucleotide sequence ID" value="NZ_CP040505.1"/>
</dbReference>
<dbReference type="eggNOG" id="ENOG5032EPZ">
    <property type="taxonomic scope" value="Bacteria"/>
</dbReference>
<name>N6W7Q4_9ACTO</name>
<sequence length="393" mass="42161">MEQDWTRIEGMIIGRDIDPALVATALREQAVLAQLEWFPSSPQLLGVNVALADGHVALVKDKKVAPGPTSEELAETLAALFECEVRIGSATADHLPEGESPLSDNWDEDDLDVEEPSSRIVEIGRTPASSVPLLAALEGIDLVSVELAEGRRALLAELPPEKAGWNFGDLPLVTLSRQDEEFQVFLVTDDHLEHVITHNWGMKTLLIAGAHESAGELDQEILDFVSDRPDLEAIAKAMPGADLDALIESTTSFGEDAVRRVVKALGLPAGLADFLLGALPASEVEGAEVHFARGVSNAIGRSVDIMLSDPESRAQPLWSTYQSVAVEKPGLVRALASAEAIVGTALLTLAARGEAPRSRWLKCGGFIGALLLVDSVAEVSLSSYLRRRHQDKE</sequence>